<proteinExistence type="predicted"/>
<dbReference type="Gramene" id="OE9A095859T1">
    <property type="protein sequence ID" value="OE9A095859C1"/>
    <property type="gene ID" value="OE9A095859"/>
</dbReference>
<sequence>MASLEGEVLIKKAMWMYPKVAGANPSERWGHSACYYNGLIYIFGGCRGGVHFSDVLVCNLELMTWNILMTTGQGPRSRDSHSAVLVGHRMIVFGGTNGFKKVNDLYILDLHSREWNRPECHGNPPSSRESHTATLVNDEKLVIFGGSGEGESNYLNDLHVLDLKTMGWTSLDIQDNLPAPRDSHSAVAVGNRIFVYGGDSGDRYQRDVNVFDMNTLTWSKLDCHGPSPGARAGHASVSIGTKVYVIGGVRDKQYYNDVWVLDVITSSWIQLDICLPKPRGRFSHTATVTNLGIAIFGGCGEDERPLNELLILRIGVEHSRGYVDSSTSRSFRNSDYKERKMYFREAHNNLQKKAFYSEKEDSAVKDAEELEIVSECSFRFSSDMLHPKRRRMSNSVAHDMKSEPDEHCLSFSRNLSPSQSDQELTLVKKINISSSSSQVHPIYMHRISNVGNSQPNYVPINRMDPQSVISRPSTLQDVNLSSEHCRNGVRSGACEVQCSGTESTSSEARKFQNLIGAEVHGQVDGAFDSGYLMTANVNGMIFRGVLFTPAPELVAQGAILGQHPTSLTCQTVNDHTKNHGTIPYSRHPQQQTKVVGRESHQSFGRESHQSFGLTQSRKSIPKAGTPLTMSKDSVLKSELQGVVLTLGGPGSDDGRSKVQ</sequence>
<dbReference type="Gene3D" id="2.120.10.80">
    <property type="entry name" value="Kelch-type beta propeller"/>
    <property type="match status" value="2"/>
</dbReference>
<name>A0A8S0RXA0_OLEEU</name>
<dbReference type="EMBL" id="CACTIH010003747">
    <property type="protein sequence ID" value="CAA2983936.1"/>
    <property type="molecule type" value="Genomic_DNA"/>
</dbReference>
<dbReference type="Pfam" id="PF01344">
    <property type="entry name" value="Kelch_1"/>
    <property type="match status" value="1"/>
</dbReference>
<organism evidence="4 5">
    <name type="scientific">Olea europaea subsp. europaea</name>
    <dbReference type="NCBI Taxonomy" id="158383"/>
    <lineage>
        <taxon>Eukaryota</taxon>
        <taxon>Viridiplantae</taxon>
        <taxon>Streptophyta</taxon>
        <taxon>Embryophyta</taxon>
        <taxon>Tracheophyta</taxon>
        <taxon>Spermatophyta</taxon>
        <taxon>Magnoliopsida</taxon>
        <taxon>eudicotyledons</taxon>
        <taxon>Gunneridae</taxon>
        <taxon>Pentapetalae</taxon>
        <taxon>asterids</taxon>
        <taxon>lamiids</taxon>
        <taxon>Lamiales</taxon>
        <taxon>Oleaceae</taxon>
        <taxon>Oleeae</taxon>
        <taxon>Olea</taxon>
    </lineage>
</organism>
<reference evidence="4 5" key="1">
    <citation type="submission" date="2019-12" db="EMBL/GenBank/DDBJ databases">
        <authorList>
            <person name="Alioto T."/>
            <person name="Alioto T."/>
            <person name="Gomez Garrido J."/>
        </authorList>
    </citation>
    <scope>NUCLEOTIDE SEQUENCE [LARGE SCALE GENOMIC DNA]</scope>
</reference>
<dbReference type="InterPro" id="IPR015915">
    <property type="entry name" value="Kelch-typ_b-propeller"/>
</dbReference>
<dbReference type="SMART" id="SM00612">
    <property type="entry name" value="Kelch"/>
    <property type="match status" value="4"/>
</dbReference>
<dbReference type="Proteomes" id="UP000594638">
    <property type="component" value="Unassembled WGS sequence"/>
</dbReference>
<evidence type="ECO:0000256" key="2">
    <source>
        <dbReference type="ARBA" id="ARBA00022737"/>
    </source>
</evidence>
<keyword evidence="2" id="KW-0677">Repeat</keyword>
<dbReference type="SUPFAM" id="SSF117281">
    <property type="entry name" value="Kelch motif"/>
    <property type="match status" value="1"/>
</dbReference>
<keyword evidence="1" id="KW-0880">Kelch repeat</keyword>
<dbReference type="PANTHER" id="PTHR46228:SF2">
    <property type="entry name" value="KELCH REPEAT PROTEIN (AFU_ORTHOLOGUE AFUA_4G14350)"/>
    <property type="match status" value="1"/>
</dbReference>
<feature type="compositionally biased region" description="Basic and acidic residues" evidence="3">
    <location>
        <begin position="597"/>
        <end position="608"/>
    </location>
</feature>
<evidence type="ECO:0000313" key="4">
    <source>
        <dbReference type="EMBL" id="CAA2983936.1"/>
    </source>
</evidence>
<evidence type="ECO:0000256" key="1">
    <source>
        <dbReference type="ARBA" id="ARBA00022441"/>
    </source>
</evidence>
<dbReference type="Pfam" id="PF24681">
    <property type="entry name" value="Kelch_KLHDC2_KLHL20_DRC7"/>
    <property type="match status" value="1"/>
</dbReference>
<comment type="caution">
    <text evidence="4">The sequence shown here is derived from an EMBL/GenBank/DDBJ whole genome shotgun (WGS) entry which is preliminary data.</text>
</comment>
<feature type="region of interest" description="Disordered" evidence="3">
    <location>
        <begin position="597"/>
        <end position="632"/>
    </location>
</feature>
<accession>A0A8S0RXA0</accession>
<dbReference type="OrthoDB" id="10251809at2759"/>
<gene>
    <name evidence="4" type="ORF">OLEA9_A095859</name>
</gene>
<dbReference type="PANTHER" id="PTHR46228">
    <property type="entry name" value="KELCH DOMAIN-CONTAINING PROTEIN"/>
    <property type="match status" value="1"/>
</dbReference>
<keyword evidence="5" id="KW-1185">Reference proteome</keyword>
<evidence type="ECO:0000256" key="3">
    <source>
        <dbReference type="SAM" id="MobiDB-lite"/>
    </source>
</evidence>
<protein>
    <submittedName>
        <fullName evidence="4">Tip elongation aberrant 1-like</fullName>
    </submittedName>
</protein>
<dbReference type="InterPro" id="IPR006652">
    <property type="entry name" value="Kelch_1"/>
</dbReference>
<dbReference type="AlphaFoldDB" id="A0A8S0RXA0"/>
<feature type="compositionally biased region" description="Polar residues" evidence="3">
    <location>
        <begin position="609"/>
        <end position="618"/>
    </location>
</feature>
<evidence type="ECO:0000313" key="5">
    <source>
        <dbReference type="Proteomes" id="UP000594638"/>
    </source>
</evidence>